<dbReference type="Proteomes" id="UP001444625">
    <property type="component" value="Unassembled WGS sequence"/>
</dbReference>
<evidence type="ECO:0000256" key="1">
    <source>
        <dbReference type="ARBA" id="ARBA00010688"/>
    </source>
</evidence>
<comment type="caution">
    <text evidence="7">The sequence shown here is derived from an EMBL/GenBank/DDBJ whole genome shotgun (WGS) entry which is preliminary data.</text>
</comment>
<name>A0ABU9XHE7_9BACI</name>
<dbReference type="RefSeq" id="WP_345825137.1">
    <property type="nucleotide sequence ID" value="NZ_JBDIML010000003.1"/>
</dbReference>
<sequence length="301" mass="33694">MKKGIISYGEAFIDYIAIDQNNDRFNRYLGGTTINVAVGVRRLGSPASYLCKKGTDETSDFVVNALKNEGVDVSYSKTSPNKQICRVYIHRNEQGDRYFHTYIDQTPDEQLQEDELDAHFFHHAAILYVGSGTLFNPISRQTTKAAIELAKNSNTLVAFDANIRMKRWESEQICRETIKDILPAIDVLKLSDEELLFLMQSSTIEAALQKLTHYHIPFIWITKGENGAIAIHNQIRIEVAVSHVDVVDTTGAGDAFMAGILHCIDKKGLPTNIQKLREYTEFANKLGAITCTKQGSLSAFT</sequence>
<dbReference type="PROSITE" id="PS00584">
    <property type="entry name" value="PFKB_KINASES_2"/>
    <property type="match status" value="1"/>
</dbReference>
<evidence type="ECO:0000259" key="6">
    <source>
        <dbReference type="Pfam" id="PF00294"/>
    </source>
</evidence>
<evidence type="ECO:0000256" key="2">
    <source>
        <dbReference type="ARBA" id="ARBA00022679"/>
    </source>
</evidence>
<keyword evidence="8" id="KW-1185">Reference proteome</keyword>
<keyword evidence="3" id="KW-0547">Nucleotide-binding</keyword>
<dbReference type="InterPro" id="IPR002173">
    <property type="entry name" value="Carboh/pur_kinase_PfkB_CS"/>
</dbReference>
<evidence type="ECO:0000256" key="4">
    <source>
        <dbReference type="ARBA" id="ARBA00022777"/>
    </source>
</evidence>
<dbReference type="GO" id="GO:0016301">
    <property type="term" value="F:kinase activity"/>
    <property type="evidence" value="ECO:0007669"/>
    <property type="project" value="UniProtKB-KW"/>
</dbReference>
<keyword evidence="2 7" id="KW-0808">Transferase</keyword>
<organism evidence="7 8">
    <name type="scientific">Ornithinibacillus xuwenensis</name>
    <dbReference type="NCBI Taxonomy" id="3144668"/>
    <lineage>
        <taxon>Bacteria</taxon>
        <taxon>Bacillati</taxon>
        <taxon>Bacillota</taxon>
        <taxon>Bacilli</taxon>
        <taxon>Bacillales</taxon>
        <taxon>Bacillaceae</taxon>
        <taxon>Ornithinibacillus</taxon>
    </lineage>
</organism>
<proteinExistence type="inferred from homology"/>
<comment type="similarity">
    <text evidence="1">Belongs to the carbohydrate kinase PfkB family.</text>
</comment>
<evidence type="ECO:0000256" key="5">
    <source>
        <dbReference type="ARBA" id="ARBA00022840"/>
    </source>
</evidence>
<dbReference type="EMBL" id="JBDIML010000003">
    <property type="protein sequence ID" value="MEN2767672.1"/>
    <property type="molecule type" value="Genomic_DNA"/>
</dbReference>
<protein>
    <submittedName>
        <fullName evidence="7">Carbohydrate kinase</fullName>
        <ecNumber evidence="7">2.7.1.-</ecNumber>
    </submittedName>
</protein>
<gene>
    <name evidence="7" type="ORF">ABC228_10770</name>
</gene>
<dbReference type="CDD" id="cd01167">
    <property type="entry name" value="bac_FRK"/>
    <property type="match status" value="1"/>
</dbReference>
<evidence type="ECO:0000256" key="3">
    <source>
        <dbReference type="ARBA" id="ARBA00022741"/>
    </source>
</evidence>
<accession>A0ABU9XHE7</accession>
<evidence type="ECO:0000313" key="8">
    <source>
        <dbReference type="Proteomes" id="UP001444625"/>
    </source>
</evidence>
<keyword evidence="5" id="KW-0067">ATP-binding</keyword>
<dbReference type="Pfam" id="PF00294">
    <property type="entry name" value="PfkB"/>
    <property type="match status" value="1"/>
</dbReference>
<keyword evidence="4 7" id="KW-0418">Kinase</keyword>
<dbReference type="PANTHER" id="PTHR43085">
    <property type="entry name" value="HEXOKINASE FAMILY MEMBER"/>
    <property type="match status" value="1"/>
</dbReference>
<dbReference type="SUPFAM" id="SSF53613">
    <property type="entry name" value="Ribokinase-like"/>
    <property type="match status" value="1"/>
</dbReference>
<dbReference type="PANTHER" id="PTHR43085:SF1">
    <property type="entry name" value="PSEUDOURIDINE KINASE-RELATED"/>
    <property type="match status" value="1"/>
</dbReference>
<dbReference type="InterPro" id="IPR029056">
    <property type="entry name" value="Ribokinase-like"/>
</dbReference>
<reference evidence="7 8" key="1">
    <citation type="submission" date="2024-05" db="EMBL/GenBank/DDBJ databases">
        <authorList>
            <person name="Haq I."/>
            <person name="Ullah Z."/>
            <person name="Ahmad R."/>
            <person name="Li M."/>
            <person name="Tong Y."/>
        </authorList>
    </citation>
    <scope>NUCLEOTIDE SEQUENCE [LARGE SCALE GENOMIC DNA]</scope>
    <source>
        <strain evidence="7 8">16A2E</strain>
    </source>
</reference>
<dbReference type="Gene3D" id="3.40.1190.20">
    <property type="match status" value="1"/>
</dbReference>
<dbReference type="InterPro" id="IPR011611">
    <property type="entry name" value="PfkB_dom"/>
</dbReference>
<dbReference type="InterPro" id="IPR050306">
    <property type="entry name" value="PfkB_Carbo_kinase"/>
</dbReference>
<feature type="domain" description="Carbohydrate kinase PfkB" evidence="6">
    <location>
        <begin position="4"/>
        <end position="296"/>
    </location>
</feature>
<evidence type="ECO:0000313" key="7">
    <source>
        <dbReference type="EMBL" id="MEN2767672.1"/>
    </source>
</evidence>
<dbReference type="EC" id="2.7.1.-" evidence="7"/>